<dbReference type="Pfam" id="PF00085">
    <property type="entry name" value="Thioredoxin"/>
    <property type="match status" value="1"/>
</dbReference>
<feature type="compositionally biased region" description="Low complexity" evidence="1">
    <location>
        <begin position="25"/>
        <end position="34"/>
    </location>
</feature>
<dbReference type="CDD" id="cd02947">
    <property type="entry name" value="TRX_family"/>
    <property type="match status" value="1"/>
</dbReference>
<comment type="caution">
    <text evidence="4">The sequence shown here is derived from an EMBL/GenBank/DDBJ whole genome shotgun (WGS) entry which is preliminary data.</text>
</comment>
<feature type="signal peptide" evidence="2">
    <location>
        <begin position="1"/>
        <end position="20"/>
    </location>
</feature>
<evidence type="ECO:0000259" key="3">
    <source>
        <dbReference type="Pfam" id="PF00085"/>
    </source>
</evidence>
<evidence type="ECO:0000313" key="5">
    <source>
        <dbReference type="Proteomes" id="UP000231456"/>
    </source>
</evidence>
<feature type="chain" id="PRO_5015006155" description="Thioredoxin domain-containing protein" evidence="2">
    <location>
        <begin position="21"/>
        <end position="178"/>
    </location>
</feature>
<feature type="domain" description="Thioredoxin" evidence="3">
    <location>
        <begin position="89"/>
        <end position="174"/>
    </location>
</feature>
<evidence type="ECO:0000256" key="1">
    <source>
        <dbReference type="SAM" id="MobiDB-lite"/>
    </source>
</evidence>
<dbReference type="AlphaFoldDB" id="A0A2M8F993"/>
<name>A0A2M8F993_9BACT</name>
<dbReference type="Proteomes" id="UP000231456">
    <property type="component" value="Unassembled WGS sequence"/>
</dbReference>
<dbReference type="InterPro" id="IPR036249">
    <property type="entry name" value="Thioredoxin-like_sf"/>
</dbReference>
<organism evidence="4 5">
    <name type="scientific">Candidatus Magasanikbacteria bacterium CG_4_9_14_0_2_um_filter_42_11</name>
    <dbReference type="NCBI Taxonomy" id="1974643"/>
    <lineage>
        <taxon>Bacteria</taxon>
        <taxon>Candidatus Magasanikiibacteriota</taxon>
    </lineage>
</organism>
<feature type="region of interest" description="Disordered" evidence="1">
    <location>
        <begin position="25"/>
        <end position="49"/>
    </location>
</feature>
<evidence type="ECO:0000256" key="2">
    <source>
        <dbReference type="SAM" id="SignalP"/>
    </source>
</evidence>
<proteinExistence type="predicted"/>
<gene>
    <name evidence="4" type="ORF">CO030_03775</name>
</gene>
<dbReference type="PROSITE" id="PS51257">
    <property type="entry name" value="PROKAR_LIPOPROTEIN"/>
    <property type="match status" value="1"/>
</dbReference>
<dbReference type="EMBL" id="PFRH01000123">
    <property type="protein sequence ID" value="PJC52266.1"/>
    <property type="molecule type" value="Genomic_DNA"/>
</dbReference>
<sequence length="178" mass="19356">MKKTALISLTTASLFLLIGAGCSPTVSPPTETEPAQQNAMADDTMEEKDDNTIMKDESDDTMMKDDTSADTTMMIKGSYEAYAPEKIALASADHDVVLFFHASWCPTCKSANDDITAHLTNIPDSLTLLKTDYDTETALKKTYGVTYQHTFVQVDAKGNMIKKWSGSPTLASIVGEVQ</sequence>
<dbReference type="InterPro" id="IPR013766">
    <property type="entry name" value="Thioredoxin_domain"/>
</dbReference>
<evidence type="ECO:0000313" key="4">
    <source>
        <dbReference type="EMBL" id="PJC52266.1"/>
    </source>
</evidence>
<reference evidence="5" key="1">
    <citation type="submission" date="2017-09" db="EMBL/GenBank/DDBJ databases">
        <title>Depth-based differentiation of microbial function through sediment-hosted aquifers and enrichment of novel symbionts in the deep terrestrial subsurface.</title>
        <authorList>
            <person name="Probst A.J."/>
            <person name="Ladd B."/>
            <person name="Jarett J.K."/>
            <person name="Geller-Mcgrath D.E."/>
            <person name="Sieber C.M.K."/>
            <person name="Emerson J.B."/>
            <person name="Anantharaman K."/>
            <person name="Thomas B.C."/>
            <person name="Malmstrom R."/>
            <person name="Stieglmeier M."/>
            <person name="Klingl A."/>
            <person name="Woyke T."/>
            <person name="Ryan C.M."/>
            <person name="Banfield J.F."/>
        </authorList>
    </citation>
    <scope>NUCLEOTIDE SEQUENCE [LARGE SCALE GENOMIC DNA]</scope>
</reference>
<accession>A0A2M8F993</accession>
<protein>
    <recommendedName>
        <fullName evidence="3">Thioredoxin domain-containing protein</fullName>
    </recommendedName>
</protein>
<dbReference type="SUPFAM" id="SSF52833">
    <property type="entry name" value="Thioredoxin-like"/>
    <property type="match status" value="1"/>
</dbReference>
<keyword evidence="2" id="KW-0732">Signal</keyword>
<dbReference type="Gene3D" id="3.40.30.10">
    <property type="entry name" value="Glutaredoxin"/>
    <property type="match status" value="1"/>
</dbReference>